<dbReference type="EMBL" id="PGTK01000011">
    <property type="protein sequence ID" value="PJF30365.1"/>
    <property type="molecule type" value="Genomic_DNA"/>
</dbReference>
<feature type="binding site" evidence="4">
    <location>
        <position position="191"/>
    </location>
    <ligand>
        <name>substrate</name>
    </ligand>
</feature>
<name>A0A2M8NYI9_9CHLR</name>
<dbReference type="Proteomes" id="UP000228921">
    <property type="component" value="Unassembled WGS sequence"/>
</dbReference>
<evidence type="ECO:0000256" key="2">
    <source>
        <dbReference type="ARBA" id="ARBA00022801"/>
    </source>
</evidence>
<proteinExistence type="inferred from homology"/>
<dbReference type="HAMAP" id="MF_01281">
    <property type="entry name" value="MTA_SAH_deamin"/>
    <property type="match status" value="1"/>
</dbReference>
<dbReference type="EC" id="3.5.4.31" evidence="4"/>
<gene>
    <name evidence="4" type="primary">mtaD</name>
    <name evidence="6" type="ORF">CUN51_08125</name>
</gene>
<evidence type="ECO:0000256" key="3">
    <source>
        <dbReference type="ARBA" id="ARBA00022833"/>
    </source>
</evidence>
<comment type="catalytic activity">
    <reaction evidence="4">
        <text>S-methyl-5'-thioadenosine + H2O + H(+) = S-methyl-5'-thioinosine + NH4(+)</text>
        <dbReference type="Rhea" id="RHEA:25025"/>
        <dbReference type="ChEBI" id="CHEBI:15377"/>
        <dbReference type="ChEBI" id="CHEBI:15378"/>
        <dbReference type="ChEBI" id="CHEBI:17509"/>
        <dbReference type="ChEBI" id="CHEBI:28938"/>
        <dbReference type="ChEBI" id="CHEBI:48595"/>
        <dbReference type="EC" id="3.5.4.31"/>
    </reaction>
</comment>
<dbReference type="InterPro" id="IPR023512">
    <property type="entry name" value="Deaminase_MtaD/DadD"/>
</dbReference>
<feature type="binding site" evidence="4">
    <location>
        <position position="221"/>
    </location>
    <ligand>
        <name>substrate</name>
    </ligand>
</feature>
<evidence type="ECO:0000256" key="4">
    <source>
        <dbReference type="HAMAP-Rule" id="MF_01281"/>
    </source>
</evidence>
<organism evidence="6 7">
    <name type="scientific">Candidatus Thermofonsia Clade 1 bacterium</name>
    <dbReference type="NCBI Taxonomy" id="2364210"/>
    <lineage>
        <taxon>Bacteria</taxon>
        <taxon>Bacillati</taxon>
        <taxon>Chloroflexota</taxon>
        <taxon>Candidatus Thermofontia</taxon>
        <taxon>Candidatus Thermofonsia Clade 1</taxon>
    </lineage>
</organism>
<dbReference type="PANTHER" id="PTHR43794:SF11">
    <property type="entry name" value="AMIDOHYDROLASE-RELATED DOMAIN-CONTAINING PROTEIN"/>
    <property type="match status" value="1"/>
</dbReference>
<evidence type="ECO:0000259" key="5">
    <source>
        <dbReference type="Pfam" id="PF01979"/>
    </source>
</evidence>
<dbReference type="SUPFAM" id="SSF51338">
    <property type="entry name" value="Composite domain of metallo-dependent hydrolases"/>
    <property type="match status" value="1"/>
</dbReference>
<dbReference type="InterPro" id="IPR032466">
    <property type="entry name" value="Metal_Hydrolase"/>
</dbReference>
<dbReference type="GO" id="GO:0050270">
    <property type="term" value="F:S-adenosylhomocysteine deaminase activity"/>
    <property type="evidence" value="ECO:0007669"/>
    <property type="project" value="UniProtKB-UniRule"/>
</dbReference>
<feature type="binding site" evidence="4">
    <location>
        <position position="306"/>
    </location>
    <ligand>
        <name>substrate</name>
    </ligand>
</feature>
<feature type="binding site" evidence="4">
    <location>
        <position position="218"/>
    </location>
    <ligand>
        <name>Zn(2+)</name>
        <dbReference type="ChEBI" id="CHEBI:29105"/>
    </ligand>
</feature>
<dbReference type="Gene3D" id="2.40.320.10">
    <property type="entry name" value="Hypothetical Protein Pfu-838710-001"/>
    <property type="match status" value="1"/>
</dbReference>
<feature type="binding site" evidence="4">
    <location>
        <position position="69"/>
    </location>
    <ligand>
        <name>Zn(2+)</name>
        <dbReference type="ChEBI" id="CHEBI:29105"/>
    </ligand>
</feature>
<feature type="binding site" evidence="4">
    <location>
        <position position="306"/>
    </location>
    <ligand>
        <name>Zn(2+)</name>
        <dbReference type="ChEBI" id="CHEBI:29105"/>
    </ligand>
</feature>
<accession>A0A2M8NYI9</accession>
<comment type="caution">
    <text evidence="4">Lacks conserved residue(s) required for the propagation of feature annotation.</text>
</comment>
<comment type="catalytic activity">
    <reaction evidence="4">
        <text>S-adenosyl-L-homocysteine + H2O + H(+) = S-inosyl-L-homocysteine + NH4(+)</text>
        <dbReference type="Rhea" id="RHEA:20716"/>
        <dbReference type="ChEBI" id="CHEBI:15377"/>
        <dbReference type="ChEBI" id="CHEBI:15378"/>
        <dbReference type="ChEBI" id="CHEBI:28938"/>
        <dbReference type="ChEBI" id="CHEBI:57856"/>
        <dbReference type="ChEBI" id="CHEBI:57985"/>
        <dbReference type="EC" id="3.5.4.28"/>
    </reaction>
</comment>
<evidence type="ECO:0000256" key="1">
    <source>
        <dbReference type="ARBA" id="ARBA00022723"/>
    </source>
</evidence>
<dbReference type="PANTHER" id="PTHR43794">
    <property type="entry name" value="AMINOHYDROLASE SSNA-RELATED"/>
    <property type="match status" value="1"/>
</dbReference>
<keyword evidence="2 4" id="KW-0378">Hydrolase</keyword>
<dbReference type="InterPro" id="IPR011059">
    <property type="entry name" value="Metal-dep_hydrolase_composite"/>
</dbReference>
<feature type="binding site" evidence="4">
    <location>
        <position position="98"/>
    </location>
    <ligand>
        <name>substrate</name>
    </ligand>
</feature>
<keyword evidence="3 4" id="KW-0862">Zinc</keyword>
<evidence type="ECO:0000313" key="6">
    <source>
        <dbReference type="EMBL" id="PJF30365.1"/>
    </source>
</evidence>
<sequence length="662" mass="73406">MERVDKILSGGIVLTMNAAMDVFVNGAVAIKGDSIVAVGTADAIAEQYAADDLVLCEGQVIMPGLVNAHTHVPMTLLRGMADDLRLDVWLIGYIMPTEGNFVNPHFCRLGTKIACAEMIRSGVTMFADMYYFEADVAAATAEVGLRAVCGQTVLKFPSPDAASYEESLQYTRQFIQDWKDHPLIVPAVAPHAPYTCTDEILSACAALAKEFDVPLLIHVGETRQEVEDSRAEFQMPVVPRIKKLGVLDAKTLAAHCVHIDSGEIRTLFNHRTGVAHCPTSNLKLASGIAPVHEMLERGLNVGIGTDGPASNNDLDMFEEVRLAAILAKGATLDPTAVPAKQALLMATRMGAEAMHMGALTGSLEAGKRADLIVVDIHTLHNSPKFSRDEDAVYSQIVYAAKSTDVKHVIVNGAWLMRDQQLLTVDEAALLEEANALAREIDQFLIAREGNLLNKLIAIGGVEQAESFEIQVKWHLSEGVDALAFIAPLLSDPRVQVVRKSHYRQYDTYFTFHDEAQGRVRYREDDALNAEGEVTHVRTRLTYTAPAKEREFDRAVLLSRSQFIAPATRPLRFYREYFRANAEYEIQKTRHRWHILYKGVLFYLNVDELLLPKVSGAFIEIKSQTWSMRDAEYKALLVSELLSLLGVTEEMRVHKEYIEFAAP</sequence>
<keyword evidence="1 4" id="KW-0479">Metal-binding</keyword>
<feature type="binding site" evidence="4">
    <location>
        <position position="71"/>
    </location>
    <ligand>
        <name>Zn(2+)</name>
        <dbReference type="ChEBI" id="CHEBI:29105"/>
    </ligand>
</feature>
<comment type="cofactor">
    <cofactor evidence="4">
        <name>Zn(2+)</name>
        <dbReference type="ChEBI" id="CHEBI:29105"/>
    </cofactor>
    <text evidence="4">Binds 1 zinc ion per subunit.</text>
</comment>
<dbReference type="Pfam" id="PF01979">
    <property type="entry name" value="Amidohydro_1"/>
    <property type="match status" value="1"/>
</dbReference>
<dbReference type="InterPro" id="IPR050287">
    <property type="entry name" value="MTA/SAH_deaminase"/>
</dbReference>
<evidence type="ECO:0000313" key="7">
    <source>
        <dbReference type="Proteomes" id="UP000228921"/>
    </source>
</evidence>
<dbReference type="AlphaFoldDB" id="A0A2M8NYI9"/>
<comment type="caution">
    <text evidence="6">The sequence shown here is derived from an EMBL/GenBank/DDBJ whole genome shotgun (WGS) entry which is preliminary data.</text>
</comment>
<dbReference type="SUPFAM" id="SSF51556">
    <property type="entry name" value="Metallo-dependent hydrolases"/>
    <property type="match status" value="1"/>
</dbReference>
<protein>
    <recommendedName>
        <fullName evidence="4">5-methylthioadenosine/S-adenosylhomocysteine deaminase</fullName>
        <shortName evidence="4">MTA/SAH deaminase</shortName>
        <ecNumber evidence="4">3.5.4.28</ecNumber>
        <ecNumber evidence="4">3.5.4.31</ecNumber>
    </recommendedName>
</protein>
<dbReference type="GO" id="GO:0090614">
    <property type="term" value="F:5'-methylthioadenosine deaminase activity"/>
    <property type="evidence" value="ECO:0007669"/>
    <property type="project" value="UniProtKB-UniRule"/>
</dbReference>
<dbReference type="CDD" id="cd01298">
    <property type="entry name" value="ATZ_TRZ_like"/>
    <property type="match status" value="1"/>
</dbReference>
<dbReference type="GO" id="GO:0046872">
    <property type="term" value="F:metal ion binding"/>
    <property type="evidence" value="ECO:0007669"/>
    <property type="project" value="UniProtKB-KW"/>
</dbReference>
<comment type="similarity">
    <text evidence="4">Belongs to the metallo-dependent hydrolases superfamily. MTA/SAH deaminase family.</text>
</comment>
<dbReference type="EC" id="3.5.4.28" evidence="4"/>
<feature type="domain" description="Amidohydrolase-related" evidence="5">
    <location>
        <begin position="60"/>
        <end position="414"/>
    </location>
</feature>
<dbReference type="Gene3D" id="3.20.20.140">
    <property type="entry name" value="Metal-dependent hydrolases"/>
    <property type="match status" value="1"/>
</dbReference>
<dbReference type="InterPro" id="IPR006680">
    <property type="entry name" value="Amidohydro-rel"/>
</dbReference>
<comment type="function">
    <text evidence="4">Catalyzes the deamination of 5-methylthioadenosine and S-adenosyl-L-homocysteine into 5-methylthioinosine and S-inosyl-L-homocysteine, respectively. Is also able to deaminate adenosine.</text>
</comment>
<dbReference type="SUPFAM" id="SSF55154">
    <property type="entry name" value="CYTH-like phosphatases"/>
    <property type="match status" value="1"/>
</dbReference>
<reference evidence="6 7" key="1">
    <citation type="submission" date="2017-11" db="EMBL/GenBank/DDBJ databases">
        <title>Evolution of Phototrophy in the Chloroflexi Phylum Driven by Horizontal Gene Transfer.</title>
        <authorList>
            <person name="Ward L.M."/>
            <person name="Hemp J."/>
            <person name="Shih P.M."/>
            <person name="Mcglynn S.E."/>
            <person name="Fischer W."/>
        </authorList>
    </citation>
    <scope>NUCLEOTIDE SEQUENCE [LARGE SCALE GENOMIC DNA]</scope>
    <source>
        <strain evidence="6">CP2_2F</strain>
    </source>
</reference>
<dbReference type="InterPro" id="IPR033469">
    <property type="entry name" value="CYTH-like_dom_sf"/>
</dbReference>
<dbReference type="Gene3D" id="2.30.40.10">
    <property type="entry name" value="Urease, subunit C, domain 1"/>
    <property type="match status" value="1"/>
</dbReference>
<dbReference type="FunFam" id="3.20.20.140:FF:000014">
    <property type="entry name" value="5-methylthioadenosine/S-adenosylhomocysteine deaminase"/>
    <property type="match status" value="1"/>
</dbReference>